<gene>
    <name evidence="1" type="ORF">M9458_026132</name>
</gene>
<accession>A0ABD0PT72</accession>
<sequence>PEPIIPPNLIVSPIIRNQDQDIQHATLQEPAPPECPEGKIYVPAPSVKPFWAQLTSLWALDIQAANGPSRSFRLVTGGPVCAEMPL</sequence>
<dbReference type="EMBL" id="JAMKFB020000013">
    <property type="protein sequence ID" value="KAL0177238.1"/>
    <property type="molecule type" value="Genomic_DNA"/>
</dbReference>
<feature type="non-terminal residue" evidence="1">
    <location>
        <position position="1"/>
    </location>
</feature>
<proteinExistence type="predicted"/>
<evidence type="ECO:0000313" key="1">
    <source>
        <dbReference type="EMBL" id="KAL0177238.1"/>
    </source>
</evidence>
<reference evidence="1 2" key="1">
    <citation type="submission" date="2024-05" db="EMBL/GenBank/DDBJ databases">
        <title>Genome sequencing and assembly of Indian major carp, Cirrhinus mrigala (Hamilton, 1822).</title>
        <authorList>
            <person name="Mohindra V."/>
            <person name="Chowdhury L.M."/>
            <person name="Lal K."/>
            <person name="Jena J.K."/>
        </authorList>
    </citation>
    <scope>NUCLEOTIDE SEQUENCE [LARGE SCALE GENOMIC DNA]</scope>
    <source>
        <strain evidence="1">CM1030</strain>
        <tissue evidence="1">Blood</tissue>
    </source>
</reference>
<comment type="caution">
    <text evidence="1">The sequence shown here is derived from an EMBL/GenBank/DDBJ whole genome shotgun (WGS) entry which is preliminary data.</text>
</comment>
<organism evidence="1 2">
    <name type="scientific">Cirrhinus mrigala</name>
    <name type="common">Mrigala</name>
    <dbReference type="NCBI Taxonomy" id="683832"/>
    <lineage>
        <taxon>Eukaryota</taxon>
        <taxon>Metazoa</taxon>
        <taxon>Chordata</taxon>
        <taxon>Craniata</taxon>
        <taxon>Vertebrata</taxon>
        <taxon>Euteleostomi</taxon>
        <taxon>Actinopterygii</taxon>
        <taxon>Neopterygii</taxon>
        <taxon>Teleostei</taxon>
        <taxon>Ostariophysi</taxon>
        <taxon>Cypriniformes</taxon>
        <taxon>Cyprinidae</taxon>
        <taxon>Labeoninae</taxon>
        <taxon>Labeonini</taxon>
        <taxon>Cirrhinus</taxon>
    </lineage>
</organism>
<protein>
    <submittedName>
        <fullName evidence="1">Uncharacterized protein</fullName>
    </submittedName>
</protein>
<dbReference type="Proteomes" id="UP001529510">
    <property type="component" value="Unassembled WGS sequence"/>
</dbReference>
<feature type="non-terminal residue" evidence="1">
    <location>
        <position position="86"/>
    </location>
</feature>
<keyword evidence="2" id="KW-1185">Reference proteome</keyword>
<name>A0ABD0PT72_CIRMR</name>
<evidence type="ECO:0000313" key="2">
    <source>
        <dbReference type="Proteomes" id="UP001529510"/>
    </source>
</evidence>
<dbReference type="AlphaFoldDB" id="A0ABD0PT72"/>